<sequence>MNLLLAAPFILTPLFPEDTPEEKRIEILAKYFDPPPGGPLLRVDDVDRVRYRDDPMRTKGYIWVRPPKGHCFIVMRAKDKLDQTICEPKRISFQIRDLTKSGKVAWTIFQSENDGGTTLWWHTPYRIANFIPLGKFDNAENIRSPIYSCEASHEHGQRKIVLTFFDGRKWYIPLPDQDTLVEGKKEEKNLFVRVMTTNKDGEAEAEDASTSTTITQEDVKRKHAILALKLSGKYKEEEKKQYTFLVQPWEAYEMNSGRVMEVGGPLGLNGTCRYRLKGARFDEESGVVECFNTDNYDALYAHMTCSSELPEYPKKPAQEK</sequence>
<name>A0A1Y6BVP0_9BACT</name>
<evidence type="ECO:0000313" key="2">
    <source>
        <dbReference type="Proteomes" id="UP000192907"/>
    </source>
</evidence>
<keyword evidence="2" id="KW-1185">Reference proteome</keyword>
<protein>
    <submittedName>
        <fullName evidence="1">Uncharacterized protein</fullName>
    </submittedName>
</protein>
<evidence type="ECO:0000313" key="1">
    <source>
        <dbReference type="EMBL" id="SMF29662.1"/>
    </source>
</evidence>
<gene>
    <name evidence="1" type="ORF">SAMN06296036_109123</name>
</gene>
<dbReference type="STRING" id="1513793.SAMN06296036_109123"/>
<dbReference type="RefSeq" id="WP_207912257.1">
    <property type="nucleotide sequence ID" value="NZ_FWZT01000009.1"/>
</dbReference>
<proteinExistence type="predicted"/>
<accession>A0A1Y6BVP0</accession>
<reference evidence="2" key="1">
    <citation type="submission" date="2017-04" db="EMBL/GenBank/DDBJ databases">
        <authorList>
            <person name="Varghese N."/>
            <person name="Submissions S."/>
        </authorList>
    </citation>
    <scope>NUCLEOTIDE SEQUENCE [LARGE SCALE GENOMIC DNA]</scope>
    <source>
        <strain evidence="2">RKEM611</strain>
    </source>
</reference>
<organism evidence="1 2">
    <name type="scientific">Pseudobacteriovorax antillogorgiicola</name>
    <dbReference type="NCBI Taxonomy" id="1513793"/>
    <lineage>
        <taxon>Bacteria</taxon>
        <taxon>Pseudomonadati</taxon>
        <taxon>Bdellovibrionota</taxon>
        <taxon>Oligoflexia</taxon>
        <taxon>Oligoflexales</taxon>
        <taxon>Pseudobacteriovoracaceae</taxon>
        <taxon>Pseudobacteriovorax</taxon>
    </lineage>
</organism>
<dbReference type="EMBL" id="FWZT01000009">
    <property type="protein sequence ID" value="SMF29662.1"/>
    <property type="molecule type" value="Genomic_DNA"/>
</dbReference>
<dbReference type="Proteomes" id="UP000192907">
    <property type="component" value="Unassembled WGS sequence"/>
</dbReference>
<dbReference type="AlphaFoldDB" id="A0A1Y6BVP0"/>